<feature type="compositionally biased region" description="Pro residues" evidence="2">
    <location>
        <begin position="546"/>
        <end position="557"/>
    </location>
</feature>
<feature type="region of interest" description="Disordered" evidence="2">
    <location>
        <begin position="265"/>
        <end position="403"/>
    </location>
</feature>
<protein>
    <recommendedName>
        <fullName evidence="3">C2H2-type domain-containing protein</fullName>
    </recommendedName>
</protein>
<name>A0A5N5MAG1_9ROSI</name>
<feature type="compositionally biased region" description="Gly residues" evidence="2">
    <location>
        <begin position="12"/>
        <end position="22"/>
    </location>
</feature>
<feature type="compositionally biased region" description="Basic and acidic residues" evidence="2">
    <location>
        <begin position="572"/>
        <end position="587"/>
    </location>
</feature>
<feature type="region of interest" description="Disordered" evidence="2">
    <location>
        <begin position="1"/>
        <end position="22"/>
    </location>
</feature>
<comment type="caution">
    <text evidence="4">The sequence shown here is derived from an EMBL/GenBank/DDBJ whole genome shotgun (WGS) entry which is preliminary data.</text>
</comment>
<dbReference type="GO" id="GO:0030155">
    <property type="term" value="P:regulation of cell adhesion"/>
    <property type="evidence" value="ECO:0007669"/>
    <property type="project" value="TreeGrafter"/>
</dbReference>
<keyword evidence="5" id="KW-1185">Reference proteome</keyword>
<dbReference type="AlphaFoldDB" id="A0A5N5MAG1"/>
<feature type="compositionally biased region" description="Polar residues" evidence="2">
    <location>
        <begin position="350"/>
        <end position="378"/>
    </location>
</feature>
<dbReference type="PANTHER" id="PTHR13480">
    <property type="entry name" value="E3 UBIQUITIN-PROTEIN LIGASE HAKAI-RELATED"/>
    <property type="match status" value="1"/>
</dbReference>
<sequence>MLIRLSKASSETGGGGASGGGGGAVAKPLTAETVTVACPDHLVLADLPVAKGIGSATAATIVKAVGRRSRRHLGERVHFCVRCDFPIAIYGRLYEAQIVNAPFSANGYICLWHINPRFSVQCKKCYNSLIRYFCMLCGYSKSLMRELTKLCLCRVLASMPSVLIVLGVIQYAISSVFPIGISVMTLVWFNCYLLDENIEICYYNCSYAGCDERIQKIQTIKMMEGIFICAAPHCLKSFLKRSEFEAHIHDSHADLLQPNAVKDEGNEYEVQSTKQPTPSDSTVRAPPRPVISPGSSSQLLDFEDRARWQQPREPLQRPMISKPPYFGQAQNYQSEPQLNNNHPPGFDRAVQQSHFQQITQGHSQQESSQFADKQQGIVSETPMPEYPPMHSIQPPNFAVPMNSNPLSTPQFGLPPFQTEGAQPFYGAPYEMGQVARPDSAPDGGAEQGSLLGFPPGPAGGMNFMANYSQPWNSGPAPGGQGIPDAFANSSDSQGNVVFYQGDYGRNPGVLPMVPPPPPNANKGMEAIQAGNMDHRDGKGILAPQPFKHPPPPPPPLPHASHSKRGKYYSGDMGHDGHDFGWQHENRDGYGNGQE</sequence>
<dbReference type="InterPro" id="IPR013087">
    <property type="entry name" value="Znf_C2H2_type"/>
</dbReference>
<reference evidence="5" key="1">
    <citation type="journal article" date="2019" name="Gigascience">
        <title>De novo genome assembly of the endangered Acer yangbiense, a plant species with extremely small populations endemic to Yunnan Province, China.</title>
        <authorList>
            <person name="Yang J."/>
            <person name="Wariss H.M."/>
            <person name="Tao L."/>
            <person name="Zhang R."/>
            <person name="Yun Q."/>
            <person name="Hollingsworth P."/>
            <person name="Dao Z."/>
            <person name="Luo G."/>
            <person name="Guo H."/>
            <person name="Ma Y."/>
            <person name="Sun W."/>
        </authorList>
    </citation>
    <scope>NUCLEOTIDE SEQUENCE [LARGE SCALE GENOMIC DNA]</scope>
    <source>
        <strain evidence="5">cv. br00</strain>
    </source>
</reference>
<keyword evidence="1" id="KW-0863">Zinc-finger</keyword>
<dbReference type="GO" id="GO:0016567">
    <property type="term" value="P:protein ubiquitination"/>
    <property type="evidence" value="ECO:0007669"/>
    <property type="project" value="InterPro"/>
</dbReference>
<dbReference type="PROSITE" id="PS00028">
    <property type="entry name" value="ZINC_FINGER_C2H2_1"/>
    <property type="match status" value="1"/>
</dbReference>
<organism evidence="4 5">
    <name type="scientific">Salix brachista</name>
    <dbReference type="NCBI Taxonomy" id="2182728"/>
    <lineage>
        <taxon>Eukaryota</taxon>
        <taxon>Viridiplantae</taxon>
        <taxon>Streptophyta</taxon>
        <taxon>Embryophyta</taxon>
        <taxon>Tracheophyta</taxon>
        <taxon>Spermatophyta</taxon>
        <taxon>Magnoliopsida</taxon>
        <taxon>eudicotyledons</taxon>
        <taxon>Gunneridae</taxon>
        <taxon>Pentapetalae</taxon>
        <taxon>rosids</taxon>
        <taxon>fabids</taxon>
        <taxon>Malpighiales</taxon>
        <taxon>Salicaceae</taxon>
        <taxon>Saliceae</taxon>
        <taxon>Salix</taxon>
    </lineage>
</organism>
<dbReference type="Proteomes" id="UP000326939">
    <property type="component" value="Chromosome 6"/>
</dbReference>
<accession>A0A5N5MAG1</accession>
<evidence type="ECO:0000259" key="3">
    <source>
        <dbReference type="PROSITE" id="PS50157"/>
    </source>
</evidence>
<evidence type="ECO:0000256" key="2">
    <source>
        <dbReference type="SAM" id="MobiDB-lite"/>
    </source>
</evidence>
<evidence type="ECO:0000313" key="4">
    <source>
        <dbReference type="EMBL" id="KAB5552135.1"/>
    </source>
</evidence>
<evidence type="ECO:0000313" key="5">
    <source>
        <dbReference type="Proteomes" id="UP000326939"/>
    </source>
</evidence>
<gene>
    <name evidence="4" type="ORF">DKX38_009446</name>
</gene>
<feature type="compositionally biased region" description="Polar residues" evidence="2">
    <location>
        <begin position="269"/>
        <end position="282"/>
    </location>
</feature>
<keyword evidence="1" id="KW-0862">Zinc</keyword>
<keyword evidence="1" id="KW-0479">Metal-binding</keyword>
<evidence type="ECO:0000256" key="1">
    <source>
        <dbReference type="PROSITE-ProRule" id="PRU00042"/>
    </source>
</evidence>
<dbReference type="InterPro" id="IPR040383">
    <property type="entry name" value="HAKAI/CBLL2"/>
</dbReference>
<dbReference type="GO" id="GO:0061630">
    <property type="term" value="F:ubiquitin protein ligase activity"/>
    <property type="evidence" value="ECO:0007669"/>
    <property type="project" value="InterPro"/>
</dbReference>
<dbReference type="PANTHER" id="PTHR13480:SF0">
    <property type="entry name" value="E3 UBIQUITIN-PROTEIN LIGASE HAKAI"/>
    <property type="match status" value="1"/>
</dbReference>
<dbReference type="PROSITE" id="PS50157">
    <property type="entry name" value="ZINC_FINGER_C2H2_2"/>
    <property type="match status" value="1"/>
</dbReference>
<dbReference type="GO" id="GO:0008270">
    <property type="term" value="F:zinc ion binding"/>
    <property type="evidence" value="ECO:0007669"/>
    <property type="project" value="UniProtKB-KW"/>
</dbReference>
<feature type="region of interest" description="Disordered" evidence="2">
    <location>
        <begin position="533"/>
        <end position="594"/>
    </location>
</feature>
<feature type="compositionally biased region" description="Polar residues" evidence="2">
    <location>
        <begin position="328"/>
        <end position="342"/>
    </location>
</feature>
<dbReference type="EMBL" id="VDCV01000006">
    <property type="protein sequence ID" value="KAB5552135.1"/>
    <property type="molecule type" value="Genomic_DNA"/>
</dbReference>
<feature type="domain" description="C2H2-type" evidence="3">
    <location>
        <begin position="227"/>
        <end position="253"/>
    </location>
</feature>
<feature type="compositionally biased region" description="Low complexity" evidence="2">
    <location>
        <begin position="1"/>
        <end position="11"/>
    </location>
</feature>
<proteinExistence type="predicted"/>